<organism evidence="1">
    <name type="scientific">Rhizophora mucronata</name>
    <name type="common">Asiatic mangrove</name>
    <dbReference type="NCBI Taxonomy" id="61149"/>
    <lineage>
        <taxon>Eukaryota</taxon>
        <taxon>Viridiplantae</taxon>
        <taxon>Streptophyta</taxon>
        <taxon>Embryophyta</taxon>
        <taxon>Tracheophyta</taxon>
        <taxon>Spermatophyta</taxon>
        <taxon>Magnoliopsida</taxon>
        <taxon>eudicotyledons</taxon>
        <taxon>Gunneridae</taxon>
        <taxon>Pentapetalae</taxon>
        <taxon>rosids</taxon>
        <taxon>fabids</taxon>
        <taxon>Malpighiales</taxon>
        <taxon>Rhizophoraceae</taxon>
        <taxon>Rhizophora</taxon>
    </lineage>
</organism>
<dbReference type="EMBL" id="GGEC01064665">
    <property type="protein sequence ID" value="MBX45149.1"/>
    <property type="molecule type" value="Transcribed_RNA"/>
</dbReference>
<proteinExistence type="predicted"/>
<protein>
    <submittedName>
        <fullName evidence="1">Uncharacterized protein</fullName>
    </submittedName>
</protein>
<name>A0A2P2NRN5_RHIMU</name>
<reference evidence="1" key="1">
    <citation type="submission" date="2018-02" db="EMBL/GenBank/DDBJ databases">
        <title>Rhizophora mucronata_Transcriptome.</title>
        <authorList>
            <person name="Meera S.P."/>
            <person name="Sreeshan A."/>
            <person name="Augustine A."/>
        </authorList>
    </citation>
    <scope>NUCLEOTIDE SEQUENCE</scope>
    <source>
        <tissue evidence="1">Leaf</tissue>
    </source>
</reference>
<dbReference type="AlphaFoldDB" id="A0A2P2NRN5"/>
<evidence type="ECO:0000313" key="1">
    <source>
        <dbReference type="EMBL" id="MBX45149.1"/>
    </source>
</evidence>
<accession>A0A2P2NRN5</accession>
<sequence length="45" mass="5517">MVYNRNKIHEKSTSRGKFNKHHLLGIQSYRIRNNYCDIQKRLNEI</sequence>